<dbReference type="InterPro" id="IPR051829">
    <property type="entry name" value="Multiheme_Cytochr_ET"/>
</dbReference>
<accession>A0A855X088</accession>
<reference evidence="2 3" key="1">
    <citation type="journal article" date="2018" name="ISME J.">
        <title>A methanotrophic archaeon couples anaerobic oxidation of methane to Fe(III) reduction.</title>
        <authorList>
            <person name="Cai C."/>
            <person name="Leu A.O."/>
            <person name="Xie G.J."/>
            <person name="Guo J."/>
            <person name="Feng Y."/>
            <person name="Zhao J.X."/>
            <person name="Tyson G.W."/>
            <person name="Yuan Z."/>
            <person name="Hu S."/>
        </authorList>
    </citation>
    <scope>NUCLEOTIDE SEQUENCE [LARGE SCALE GENOMIC DNA]</scope>
    <source>
        <strain evidence="2">FeB_12</strain>
    </source>
</reference>
<dbReference type="Gene3D" id="1.10.1130.10">
    <property type="entry name" value="Flavocytochrome C3, Chain A"/>
    <property type="match status" value="1"/>
</dbReference>
<dbReference type="InterPro" id="IPR036280">
    <property type="entry name" value="Multihaem_cyt_sf"/>
</dbReference>
<dbReference type="PANTHER" id="PTHR35038">
    <property type="entry name" value="DISSIMILATORY SULFITE REDUCTASE SIRA"/>
    <property type="match status" value="1"/>
</dbReference>
<name>A0A855X088_9BACT</name>
<dbReference type="SUPFAM" id="SSF48695">
    <property type="entry name" value="Multiheme cytochromes"/>
    <property type="match status" value="1"/>
</dbReference>
<evidence type="ECO:0000313" key="2">
    <source>
        <dbReference type="EMBL" id="PWB71130.1"/>
    </source>
</evidence>
<keyword evidence="1" id="KW-0732">Signal</keyword>
<dbReference type="Proteomes" id="UP000250918">
    <property type="component" value="Unassembled WGS sequence"/>
</dbReference>
<proteinExistence type="predicted"/>
<gene>
    <name evidence="2" type="ORF">C3F09_08235</name>
</gene>
<sequence length="354" mass="37918">MNRAKLLVTILALALLFVWGCERKVVNEIVTQPSVLPGAEVCMECHGDSDLKLVAAQAQWERSKHGEGELTFLDVNFGEGPTCEGCHTAEGYLSRITGTQFDSSHYSPIGCFTCHAPHTNGTLALRVNSAVTLGNGVSFDRGAADLCVSCHHSRRNVNTYVADSVKLSTHYGPHYSVQGDMLIGTGGYEYAGYTYENSPHQHVAADGCIDCHMSPSVGVFLGGHTWNMVATIEGEEAENLVGCNVQTCHNGERTAFDQDNVQTDLGALLDSLGQALFDAGIVDGTYTPVGDLIVKSRDTVGALYNFAFVADDRSEGIHNTAYAMGLLRSSLNFLLYHDPNGSVGAPALKTIASH</sequence>
<evidence type="ECO:0008006" key="4">
    <source>
        <dbReference type="Google" id="ProtNLM"/>
    </source>
</evidence>
<comment type="caution">
    <text evidence="2">The sequence shown here is derived from an EMBL/GenBank/DDBJ whole genome shotgun (WGS) entry which is preliminary data.</text>
</comment>
<evidence type="ECO:0000313" key="3">
    <source>
        <dbReference type="Proteomes" id="UP000250918"/>
    </source>
</evidence>
<organism evidence="2 3">
    <name type="scientific">candidate division GN15 bacterium</name>
    <dbReference type="NCBI Taxonomy" id="2072418"/>
    <lineage>
        <taxon>Bacteria</taxon>
        <taxon>candidate division GN15</taxon>
    </lineage>
</organism>
<dbReference type="EMBL" id="PQAP01000124">
    <property type="protein sequence ID" value="PWB71130.1"/>
    <property type="molecule type" value="Genomic_DNA"/>
</dbReference>
<evidence type="ECO:0000256" key="1">
    <source>
        <dbReference type="ARBA" id="ARBA00022729"/>
    </source>
</evidence>
<dbReference type="AlphaFoldDB" id="A0A855X088"/>
<protein>
    <recommendedName>
        <fullName evidence="4">Cytochrome c-552/4 domain-containing protein</fullName>
    </recommendedName>
</protein>